<protein>
    <recommendedName>
        <fullName evidence="2">DNA primase/nucleoside triphosphatase C-terminal domain-containing protein</fullName>
    </recommendedName>
</protein>
<feature type="region of interest" description="Disordered" evidence="1">
    <location>
        <begin position="296"/>
        <end position="344"/>
    </location>
</feature>
<feature type="region of interest" description="Disordered" evidence="1">
    <location>
        <begin position="76"/>
        <end position="104"/>
    </location>
</feature>
<reference evidence="3 4" key="1">
    <citation type="submission" date="2020-12" db="EMBL/GenBank/DDBJ databases">
        <title>Revised draft genomes of Rhodomicrobium vannielii ATCC 17100 and Rhodomicrobium udaipurense JA643.</title>
        <authorList>
            <person name="Conners E.M."/>
            <person name="Davenport E.J."/>
            <person name="Bose A."/>
        </authorList>
    </citation>
    <scope>NUCLEOTIDE SEQUENCE [LARGE SCALE GENOMIC DNA]</scope>
    <source>
        <strain evidence="3 4">JA643</strain>
    </source>
</reference>
<sequence>MTIGRLLELATIEKIERARFIVGTRVQDAEIPVPTNAGEARIAKITGVDVDTVEDAFLLIGIAVLAFLRLTSGALGSDKTGTDASEPAPASGRGGPRIGSASLPVPDLDALRVASADMHVREGREAAKSPALRDTRGDAVEDASAQDGDRPRYPVTVESPTGDSPARDAAPASQDAHAAGVSSGPQGMLRRTVPAAKDAPEGDSVSRFYRERCAPSLGSRISAQSLHAAYRAWCKARGLAPASMTWFGRSLPEYARRLKTGGRIVYLDMWRSPTLYSPRLRPPRRPCGLSCPCQHTRAQATPPSARHRQASGYRPGPWQERDEGQRRAMEGPTRGPVNGVCERP</sequence>
<feature type="domain" description="DNA primase/nucleoside triphosphatase C-terminal" evidence="2">
    <location>
        <begin position="201"/>
        <end position="255"/>
    </location>
</feature>
<gene>
    <name evidence="3" type="ORF">JDN41_16885</name>
</gene>
<name>A0A8I1GHW0_9HYPH</name>
<proteinExistence type="predicted"/>
<dbReference type="InterPro" id="IPR004968">
    <property type="entry name" value="DNA_primase/NTPase_C"/>
</dbReference>
<evidence type="ECO:0000313" key="3">
    <source>
        <dbReference type="EMBL" id="MBJ7545228.1"/>
    </source>
</evidence>
<dbReference type="Proteomes" id="UP000623250">
    <property type="component" value="Unassembled WGS sequence"/>
</dbReference>
<evidence type="ECO:0000313" key="4">
    <source>
        <dbReference type="Proteomes" id="UP000623250"/>
    </source>
</evidence>
<organism evidence="3 4">
    <name type="scientific">Rhodomicrobium udaipurense</name>
    <dbReference type="NCBI Taxonomy" id="1202716"/>
    <lineage>
        <taxon>Bacteria</taxon>
        <taxon>Pseudomonadati</taxon>
        <taxon>Pseudomonadota</taxon>
        <taxon>Alphaproteobacteria</taxon>
        <taxon>Hyphomicrobiales</taxon>
        <taxon>Hyphomicrobiaceae</taxon>
        <taxon>Rhodomicrobium</taxon>
    </lineage>
</organism>
<feature type="region of interest" description="Disordered" evidence="1">
    <location>
        <begin position="122"/>
        <end position="188"/>
    </location>
</feature>
<dbReference type="EMBL" id="JAEMUK010000092">
    <property type="protein sequence ID" value="MBJ7545228.1"/>
    <property type="molecule type" value="Genomic_DNA"/>
</dbReference>
<dbReference type="Pfam" id="PF03288">
    <property type="entry name" value="Pox_D5"/>
    <property type="match status" value="1"/>
</dbReference>
<evidence type="ECO:0000256" key="1">
    <source>
        <dbReference type="SAM" id="MobiDB-lite"/>
    </source>
</evidence>
<dbReference type="AlphaFoldDB" id="A0A8I1GHW0"/>
<evidence type="ECO:0000259" key="2">
    <source>
        <dbReference type="Pfam" id="PF03288"/>
    </source>
</evidence>
<feature type="compositionally biased region" description="Low complexity" evidence="1">
    <location>
        <begin position="163"/>
        <end position="179"/>
    </location>
</feature>
<feature type="compositionally biased region" description="Basic and acidic residues" evidence="1">
    <location>
        <begin position="122"/>
        <end position="139"/>
    </location>
</feature>
<feature type="compositionally biased region" description="Basic and acidic residues" evidence="1">
    <location>
        <begin position="319"/>
        <end position="329"/>
    </location>
</feature>
<accession>A0A8I1GHW0</accession>
<keyword evidence="4" id="KW-1185">Reference proteome</keyword>
<comment type="caution">
    <text evidence="3">The sequence shown here is derived from an EMBL/GenBank/DDBJ whole genome shotgun (WGS) entry which is preliminary data.</text>
</comment>